<dbReference type="InterPro" id="IPR029058">
    <property type="entry name" value="AB_hydrolase_fold"/>
</dbReference>
<evidence type="ECO:0000259" key="8">
    <source>
        <dbReference type="Pfam" id="PF02897"/>
    </source>
</evidence>
<dbReference type="GO" id="GO:0070012">
    <property type="term" value="F:oligopeptidase activity"/>
    <property type="evidence" value="ECO:0007669"/>
    <property type="project" value="TreeGrafter"/>
</dbReference>
<evidence type="ECO:0000259" key="7">
    <source>
        <dbReference type="Pfam" id="PF00326"/>
    </source>
</evidence>
<evidence type="ECO:0000313" key="10">
    <source>
        <dbReference type="Proteomes" id="UP000224567"/>
    </source>
</evidence>
<dbReference type="PANTHER" id="PTHR42881:SF6">
    <property type="entry name" value="PROLYL ENDOPEPTIDASE"/>
    <property type="match status" value="1"/>
</dbReference>
<dbReference type="STRING" id="33114.A0A2G2XPN8"/>
<dbReference type="PRINTS" id="PR00862">
    <property type="entry name" value="PROLIGOPTASE"/>
</dbReference>
<name>A0A2G2XPN8_CAPBA</name>
<keyword evidence="2 5" id="KW-0645">Protease</keyword>
<dbReference type="InterPro" id="IPR002470">
    <property type="entry name" value="Peptidase_S9A"/>
</dbReference>
<dbReference type="Gene3D" id="2.130.10.120">
    <property type="entry name" value="Prolyl oligopeptidase, N-terminal domain"/>
    <property type="match status" value="1"/>
</dbReference>
<dbReference type="EMBL" id="MLFT02000001">
    <property type="protein sequence ID" value="PHT59409.1"/>
    <property type="molecule type" value="Genomic_DNA"/>
</dbReference>
<evidence type="ECO:0000313" key="9">
    <source>
        <dbReference type="EMBL" id="PHT59409.1"/>
    </source>
</evidence>
<dbReference type="Gene3D" id="3.40.50.1820">
    <property type="entry name" value="alpha/beta hydrolase"/>
    <property type="match status" value="1"/>
</dbReference>
<feature type="domain" description="Peptidase S9A N-terminal" evidence="8">
    <location>
        <begin position="7"/>
        <end position="87"/>
    </location>
</feature>
<reference evidence="10" key="2">
    <citation type="journal article" date="2017" name="J. Anim. Genet.">
        <title>Multiple reference genome sequences of hot pepper reveal the massive evolution of plant disease resistance genes by retroduplication.</title>
        <authorList>
            <person name="Kim S."/>
            <person name="Park J."/>
            <person name="Yeom S.-I."/>
            <person name="Kim Y.-M."/>
            <person name="Seo E."/>
            <person name="Kim K.-T."/>
            <person name="Kim M.-S."/>
            <person name="Lee J.M."/>
            <person name="Cheong K."/>
            <person name="Shin H.-S."/>
            <person name="Kim S.-B."/>
            <person name="Han K."/>
            <person name="Lee J."/>
            <person name="Park M."/>
            <person name="Lee H.-A."/>
            <person name="Lee H.-Y."/>
            <person name="Lee Y."/>
            <person name="Oh S."/>
            <person name="Lee J.H."/>
            <person name="Choi E."/>
            <person name="Choi E."/>
            <person name="Lee S.E."/>
            <person name="Jeon J."/>
            <person name="Kim H."/>
            <person name="Choi G."/>
            <person name="Song H."/>
            <person name="Lee J."/>
            <person name="Lee S.-C."/>
            <person name="Kwon J.-K."/>
            <person name="Lee H.-Y."/>
            <person name="Koo N."/>
            <person name="Hong Y."/>
            <person name="Kim R.W."/>
            <person name="Kang W.-H."/>
            <person name="Huh J.H."/>
            <person name="Kang B.-C."/>
            <person name="Yang T.-J."/>
            <person name="Lee Y.-H."/>
            <person name="Bennetzen J.L."/>
            <person name="Choi D."/>
        </authorList>
    </citation>
    <scope>NUCLEOTIDE SEQUENCE [LARGE SCALE GENOMIC DNA]</scope>
    <source>
        <strain evidence="10">cv. PBC81</strain>
    </source>
</reference>
<dbReference type="InterPro" id="IPR023302">
    <property type="entry name" value="Pept_S9A_N"/>
</dbReference>
<dbReference type="SUPFAM" id="SSF53474">
    <property type="entry name" value="alpha/beta-Hydrolases"/>
    <property type="match status" value="1"/>
</dbReference>
<dbReference type="InterPro" id="IPR001375">
    <property type="entry name" value="Peptidase_S9_cat"/>
</dbReference>
<proteinExistence type="inferred from homology"/>
<dbReference type="EC" id="3.4.21.-" evidence="5"/>
<dbReference type="PANTHER" id="PTHR42881">
    <property type="entry name" value="PROLYL ENDOPEPTIDASE"/>
    <property type="match status" value="1"/>
</dbReference>
<dbReference type="OrthoDB" id="496288at2759"/>
<dbReference type="GO" id="GO:0005829">
    <property type="term" value="C:cytosol"/>
    <property type="evidence" value="ECO:0007669"/>
    <property type="project" value="TreeGrafter"/>
</dbReference>
<feature type="signal peptide" evidence="6">
    <location>
        <begin position="1"/>
        <end position="21"/>
    </location>
</feature>
<evidence type="ECO:0000256" key="3">
    <source>
        <dbReference type="ARBA" id="ARBA00022801"/>
    </source>
</evidence>
<evidence type="ECO:0000256" key="2">
    <source>
        <dbReference type="ARBA" id="ARBA00022670"/>
    </source>
</evidence>
<reference evidence="9 10" key="1">
    <citation type="journal article" date="2017" name="Genome Biol.">
        <title>New reference genome sequences of hot pepper reveal the massive evolution of plant disease-resistance genes by retroduplication.</title>
        <authorList>
            <person name="Kim S."/>
            <person name="Park J."/>
            <person name="Yeom S.I."/>
            <person name="Kim Y.M."/>
            <person name="Seo E."/>
            <person name="Kim K.T."/>
            <person name="Kim M.S."/>
            <person name="Lee J.M."/>
            <person name="Cheong K."/>
            <person name="Shin H.S."/>
            <person name="Kim S.B."/>
            <person name="Han K."/>
            <person name="Lee J."/>
            <person name="Park M."/>
            <person name="Lee H.A."/>
            <person name="Lee H.Y."/>
            <person name="Lee Y."/>
            <person name="Oh S."/>
            <person name="Lee J.H."/>
            <person name="Choi E."/>
            <person name="Choi E."/>
            <person name="Lee S.E."/>
            <person name="Jeon J."/>
            <person name="Kim H."/>
            <person name="Choi G."/>
            <person name="Song H."/>
            <person name="Lee J."/>
            <person name="Lee S.C."/>
            <person name="Kwon J.K."/>
            <person name="Lee H.Y."/>
            <person name="Koo N."/>
            <person name="Hong Y."/>
            <person name="Kim R.W."/>
            <person name="Kang W.H."/>
            <person name="Huh J.H."/>
            <person name="Kang B.C."/>
            <person name="Yang T.J."/>
            <person name="Lee Y.H."/>
            <person name="Bennetzen J.L."/>
            <person name="Choi D."/>
        </authorList>
    </citation>
    <scope>NUCLEOTIDE SEQUENCE [LARGE SCALE GENOMIC DNA]</scope>
    <source>
        <strain evidence="10">cv. PBC81</strain>
    </source>
</reference>
<organism evidence="9 10">
    <name type="scientific">Capsicum baccatum</name>
    <name type="common">Peruvian pepper</name>
    <dbReference type="NCBI Taxonomy" id="33114"/>
    <lineage>
        <taxon>Eukaryota</taxon>
        <taxon>Viridiplantae</taxon>
        <taxon>Streptophyta</taxon>
        <taxon>Embryophyta</taxon>
        <taxon>Tracheophyta</taxon>
        <taxon>Spermatophyta</taxon>
        <taxon>Magnoliopsida</taxon>
        <taxon>eudicotyledons</taxon>
        <taxon>Gunneridae</taxon>
        <taxon>Pentapetalae</taxon>
        <taxon>asterids</taxon>
        <taxon>lamiids</taxon>
        <taxon>Solanales</taxon>
        <taxon>Solanaceae</taxon>
        <taxon>Solanoideae</taxon>
        <taxon>Capsiceae</taxon>
        <taxon>Capsicum</taxon>
    </lineage>
</organism>
<keyword evidence="4 5" id="KW-0720">Serine protease</keyword>
<keyword evidence="3 5" id="KW-0378">Hydrolase</keyword>
<keyword evidence="6" id="KW-0732">Signal</keyword>
<sequence>MWRTCVYVLLYIFWNCDTVNQLYYCHLSTLPNGIASYEGRGDALSFSKLIDNFDASYDYVAHNDTVFTLLTNKDAPKYKLVRLNLEKVDSTIYIYSKERRNCFFDQFFLERSSICRYSCQAKMGVKIPMFIVARKGVSLDGCNHCLLFGYRGFKVSMTPHFSAARVVLANLRGGGEYGEEWYKGGTLSNKQNCFDDFIFADEYLVTAGYTQLHKLCIKG</sequence>
<dbReference type="Pfam" id="PF02897">
    <property type="entry name" value="Peptidase_S9_N"/>
    <property type="match status" value="1"/>
</dbReference>
<dbReference type="Proteomes" id="UP000224567">
    <property type="component" value="Unassembled WGS sequence"/>
</dbReference>
<evidence type="ECO:0000256" key="5">
    <source>
        <dbReference type="RuleBase" id="RU368024"/>
    </source>
</evidence>
<dbReference type="AlphaFoldDB" id="A0A2G2XPN8"/>
<feature type="chain" id="PRO_5013747120" description="Prolyl endopeptidase" evidence="6">
    <location>
        <begin position="22"/>
        <end position="219"/>
    </location>
</feature>
<accession>A0A2G2XPN8</accession>
<feature type="domain" description="Peptidase S9 prolyl oligopeptidase catalytic" evidence="7">
    <location>
        <begin position="166"/>
        <end position="219"/>
    </location>
</feature>
<comment type="similarity">
    <text evidence="1 5">Belongs to the peptidase S9A family.</text>
</comment>
<dbReference type="InterPro" id="IPR051167">
    <property type="entry name" value="Prolyl_oligopep/macrocyclase"/>
</dbReference>
<dbReference type="GO" id="GO:0004252">
    <property type="term" value="F:serine-type endopeptidase activity"/>
    <property type="evidence" value="ECO:0007669"/>
    <property type="project" value="UniProtKB-UniRule"/>
</dbReference>
<dbReference type="Pfam" id="PF00326">
    <property type="entry name" value="Peptidase_S9"/>
    <property type="match status" value="1"/>
</dbReference>
<dbReference type="GO" id="GO:0006508">
    <property type="term" value="P:proteolysis"/>
    <property type="evidence" value="ECO:0007669"/>
    <property type="project" value="UniProtKB-KW"/>
</dbReference>
<evidence type="ECO:0000256" key="1">
    <source>
        <dbReference type="ARBA" id="ARBA00005228"/>
    </source>
</evidence>
<protein>
    <recommendedName>
        <fullName evidence="5">Prolyl endopeptidase</fullName>
        <ecNumber evidence="5">3.4.21.-</ecNumber>
    </recommendedName>
</protein>
<evidence type="ECO:0000256" key="4">
    <source>
        <dbReference type="ARBA" id="ARBA00022825"/>
    </source>
</evidence>
<gene>
    <name evidence="9" type="ORF">CQW23_01772</name>
</gene>
<evidence type="ECO:0000256" key="6">
    <source>
        <dbReference type="SAM" id="SignalP"/>
    </source>
</evidence>
<comment type="caution">
    <text evidence="9">The sequence shown here is derived from an EMBL/GenBank/DDBJ whole genome shotgun (WGS) entry which is preliminary data.</text>
</comment>
<keyword evidence="10" id="KW-1185">Reference proteome</keyword>